<accession>A0A0W0Z3B0</accession>
<dbReference type="GO" id="GO:0045302">
    <property type="term" value="F:choloylglycine hydrolase activity"/>
    <property type="evidence" value="ECO:0007669"/>
    <property type="project" value="UniProtKB-EC"/>
</dbReference>
<keyword evidence="2 5" id="KW-0378">Hydrolase</keyword>
<dbReference type="Proteomes" id="UP000054877">
    <property type="component" value="Unassembled WGS sequence"/>
</dbReference>
<sequence length="369" mass="40591">MINIEKMKKSVAGLLFFSIASVPAVQACTGSKIQARDGSVVFARTMEFGAEIDSDVVVIPRHYELKATSPYEGKNLVWKSKYAAMGMNAKSLPLIIEGVNEKGLRVGTFYFPGFAGYQQVTPEQAANSVSSVDVGVWLLSNFASIAEAKAGLQSIKVSNAIFKPWGFSLPLHYVISEPDGKSLIVEYMDGKMNLYDDELGVLTNAPEFAWHLTNLRNYVNLKPEDVSENSIPNLPLKDLGLGSGMLGLPGDFTSPSRFVRAALFTATMPPSENGHEAVLELFHLLNNFDVPKGVVVEKMKGETYYDHTQWTSAIDLKKKQLFVHTYEDRNLKMIDLSKFDLNAKTIKVIKLKSATAISDVSSSVVDFTS</sequence>
<dbReference type="PROSITE" id="PS51257">
    <property type="entry name" value="PROKAR_LIPOPROTEIN"/>
    <property type="match status" value="1"/>
</dbReference>
<dbReference type="SUPFAM" id="SSF56235">
    <property type="entry name" value="N-terminal nucleophile aminohydrolases (Ntn hydrolases)"/>
    <property type="match status" value="1"/>
</dbReference>
<protein>
    <submittedName>
        <fullName evidence="5">Choloylglycine hydrolase</fullName>
        <ecNumber evidence="5">3.5.1.24</ecNumber>
    </submittedName>
</protein>
<evidence type="ECO:0000313" key="5">
    <source>
        <dbReference type="EMBL" id="KTD63343.1"/>
    </source>
</evidence>
<dbReference type="Gene3D" id="3.60.60.10">
    <property type="entry name" value="Penicillin V Acylase, Chain A"/>
    <property type="match status" value="1"/>
</dbReference>
<dbReference type="EC" id="3.5.1.24" evidence="5"/>
<evidence type="ECO:0000313" key="6">
    <source>
        <dbReference type="Proteomes" id="UP000054877"/>
    </source>
</evidence>
<dbReference type="Pfam" id="PF02275">
    <property type="entry name" value="CBAH"/>
    <property type="match status" value="1"/>
</dbReference>
<organism evidence="5 6">
    <name type="scientific">Legionella spiritensis</name>
    <dbReference type="NCBI Taxonomy" id="452"/>
    <lineage>
        <taxon>Bacteria</taxon>
        <taxon>Pseudomonadati</taxon>
        <taxon>Pseudomonadota</taxon>
        <taxon>Gammaproteobacteria</taxon>
        <taxon>Legionellales</taxon>
        <taxon>Legionellaceae</taxon>
        <taxon>Legionella</taxon>
    </lineage>
</organism>
<reference evidence="5 6" key="1">
    <citation type="submission" date="2015-11" db="EMBL/GenBank/DDBJ databases">
        <title>Genomic analysis of 38 Legionella species identifies large and diverse effector repertoires.</title>
        <authorList>
            <person name="Burstein D."/>
            <person name="Amaro F."/>
            <person name="Zusman T."/>
            <person name="Lifshitz Z."/>
            <person name="Cohen O."/>
            <person name="Gilbert J.A."/>
            <person name="Pupko T."/>
            <person name="Shuman H.A."/>
            <person name="Segal G."/>
        </authorList>
    </citation>
    <scope>NUCLEOTIDE SEQUENCE [LARGE SCALE GENOMIC DNA]</scope>
    <source>
        <strain evidence="5 6">Mt.St.Helens-9</strain>
    </source>
</reference>
<dbReference type="InterPro" id="IPR052193">
    <property type="entry name" value="Peptidase_C59"/>
</dbReference>
<comment type="similarity">
    <text evidence="1">Belongs to the peptidase C59 family.</text>
</comment>
<dbReference type="CDD" id="cd00542">
    <property type="entry name" value="Ntn_PVA"/>
    <property type="match status" value="1"/>
</dbReference>
<evidence type="ECO:0000256" key="2">
    <source>
        <dbReference type="ARBA" id="ARBA00022801"/>
    </source>
</evidence>
<feature type="chain" id="PRO_5006918221" evidence="3">
    <location>
        <begin position="28"/>
        <end position="369"/>
    </location>
</feature>
<evidence type="ECO:0000256" key="3">
    <source>
        <dbReference type="SAM" id="SignalP"/>
    </source>
</evidence>
<dbReference type="OrthoDB" id="9794717at2"/>
<dbReference type="AlphaFoldDB" id="A0A0W0Z3B0"/>
<keyword evidence="3" id="KW-0732">Signal</keyword>
<dbReference type="InterPro" id="IPR029132">
    <property type="entry name" value="CBAH/NAAA_C"/>
</dbReference>
<evidence type="ECO:0000259" key="4">
    <source>
        <dbReference type="Pfam" id="PF02275"/>
    </source>
</evidence>
<feature type="domain" description="Choloylglycine hydrolase/NAAA C-terminal" evidence="4">
    <location>
        <begin position="28"/>
        <end position="347"/>
    </location>
</feature>
<dbReference type="InterPro" id="IPR029055">
    <property type="entry name" value="Ntn_hydrolases_N"/>
</dbReference>
<feature type="signal peptide" evidence="3">
    <location>
        <begin position="1"/>
        <end position="27"/>
    </location>
</feature>
<evidence type="ECO:0000256" key="1">
    <source>
        <dbReference type="ARBA" id="ARBA00006625"/>
    </source>
</evidence>
<gene>
    <name evidence="5" type="ORF">Lspi_1669</name>
</gene>
<comment type="caution">
    <text evidence="5">The sequence shown here is derived from an EMBL/GenBank/DDBJ whole genome shotgun (WGS) entry which is preliminary data.</text>
</comment>
<dbReference type="EMBL" id="LNYX01000019">
    <property type="protein sequence ID" value="KTD63343.1"/>
    <property type="molecule type" value="Genomic_DNA"/>
</dbReference>
<dbReference type="PANTHER" id="PTHR35527">
    <property type="entry name" value="CHOLOYLGLYCINE HYDROLASE"/>
    <property type="match status" value="1"/>
</dbReference>
<dbReference type="PATRIC" id="fig|452.5.peg.1833"/>
<dbReference type="PANTHER" id="PTHR35527:SF2">
    <property type="entry name" value="HYDROLASE"/>
    <property type="match status" value="1"/>
</dbReference>
<proteinExistence type="inferred from homology"/>
<keyword evidence="6" id="KW-1185">Reference proteome</keyword>
<dbReference type="RefSeq" id="WP_058483597.1">
    <property type="nucleotide sequence ID" value="NZ_CAAAII010000017.1"/>
</dbReference>
<name>A0A0W0Z3B0_LEGSP</name>